<organism evidence="2 3">
    <name type="scientific">Mycobacterium phage Ardmore</name>
    <dbReference type="NCBI Taxonomy" id="2902838"/>
    <lineage>
        <taxon>Viruses</taxon>
        <taxon>Duplodnaviria</taxon>
        <taxon>Heunggongvirae</taxon>
        <taxon>Uroviricota</taxon>
        <taxon>Caudoviricetes</taxon>
        <taxon>Gracegardnervirinae</taxon>
        <taxon>Cheoctovirus</taxon>
        <taxon>Cheoctovirus ardmore</taxon>
        <taxon>Mycobacterium virus Ardmore</taxon>
    </lineage>
</organism>
<gene>
    <name evidence="2" type="ORF">Ardmore_87</name>
</gene>
<dbReference type="InterPro" id="IPR002654">
    <property type="entry name" value="Glyco_trans_25"/>
</dbReference>
<dbReference type="OrthoDB" id="8445at10239"/>
<dbReference type="GeneID" id="8864242"/>
<protein>
    <submittedName>
        <fullName evidence="2">Gp87</fullName>
    </submittedName>
</protein>
<name>D4N7N2_9CAUD</name>
<dbReference type="Pfam" id="PF01755">
    <property type="entry name" value="Glyco_transf_25"/>
    <property type="match status" value="1"/>
</dbReference>
<dbReference type="KEGG" id="vg:8864242"/>
<evidence type="ECO:0000259" key="1">
    <source>
        <dbReference type="Pfam" id="PF01755"/>
    </source>
</evidence>
<dbReference type="EMBL" id="GU060500">
    <property type="protein sequence ID" value="ACY39969.1"/>
    <property type="molecule type" value="Genomic_DNA"/>
</dbReference>
<feature type="domain" description="Glycosyl transferase family 25" evidence="1">
    <location>
        <begin position="87"/>
        <end position="135"/>
    </location>
</feature>
<keyword evidence="3" id="KW-1185">Reference proteome</keyword>
<dbReference type="Proteomes" id="UP000008876">
    <property type="component" value="Segment"/>
</dbReference>
<evidence type="ECO:0000313" key="3">
    <source>
        <dbReference type="Proteomes" id="UP000008876"/>
    </source>
</evidence>
<evidence type="ECO:0000313" key="2">
    <source>
        <dbReference type="EMBL" id="ACY39969.1"/>
    </source>
</evidence>
<sequence length="264" mass="30475">MGRLQRTRTRRHRRENPIQRLGQMLHRHRPRIRLRQHHTTTHTTHHCRRENHTHKATMTHTIGIVAHTKRAEQAHRLMETVGAAYMSIDNGALGCEANHRKVWQHLTRHNTDWLVVLEDDAIPCDNFRDQLDAALAVAPSPVVSLYLGRERPREYQQRIAKAADTTAHWLTCRRLLHAVGIAIHADLVPHMLNNLPNGKPIDEAISAWARHQSHTIAYTWPSLIDHADETPMIATRNDNQPRTPGRVAWQHGTRDTWTTDTQPI</sequence>
<reference evidence="2 3" key="1">
    <citation type="journal article" date="2010" name="Gene">
        <title>In silico analysis of Ardmore, a novel mycobacteriophage isolated from soil.</title>
        <authorList>
            <person name="Henry M."/>
            <person name="O'Sullivan O."/>
            <person name="Sleator R.D."/>
            <person name="Coffey A."/>
            <person name="Ross R.P."/>
            <person name="McAuliffe O."/>
            <person name="O'Mahony J.M."/>
        </authorList>
    </citation>
    <scope>NUCLEOTIDE SEQUENCE [LARGE SCALE GENOMIC DNA]</scope>
</reference>
<accession>D4N7N2</accession>
<proteinExistence type="predicted"/>
<dbReference type="RefSeq" id="YP_003495228.1">
    <property type="nucleotide sequence ID" value="NC_013936.1"/>
</dbReference>